<organism evidence="2">
    <name type="scientific">Brachypodium distachyon</name>
    <name type="common">Purple false brome</name>
    <name type="synonym">Trachynia distachya</name>
    <dbReference type="NCBI Taxonomy" id="15368"/>
    <lineage>
        <taxon>Eukaryota</taxon>
        <taxon>Viridiplantae</taxon>
        <taxon>Streptophyta</taxon>
        <taxon>Embryophyta</taxon>
        <taxon>Tracheophyta</taxon>
        <taxon>Spermatophyta</taxon>
        <taxon>Magnoliopsida</taxon>
        <taxon>Liliopsida</taxon>
        <taxon>Poales</taxon>
        <taxon>Poaceae</taxon>
        <taxon>BOP clade</taxon>
        <taxon>Pooideae</taxon>
        <taxon>Stipodae</taxon>
        <taxon>Brachypodieae</taxon>
        <taxon>Brachypodium</taxon>
    </lineage>
</organism>
<feature type="transmembrane region" description="Helical" evidence="1">
    <location>
        <begin position="67"/>
        <end position="86"/>
    </location>
</feature>
<keyword evidence="1" id="KW-1133">Transmembrane helix</keyword>
<dbReference type="EMBL" id="CM000882">
    <property type="protein sequence ID" value="KQJ98289.1"/>
    <property type="molecule type" value="Genomic_DNA"/>
</dbReference>
<feature type="transmembrane region" description="Helical" evidence="1">
    <location>
        <begin position="175"/>
        <end position="199"/>
    </location>
</feature>
<evidence type="ECO:0000313" key="2">
    <source>
        <dbReference type="EMBL" id="KQJ98289.1"/>
    </source>
</evidence>
<dbReference type="GeneID" id="106866475"/>
<reference evidence="2" key="2">
    <citation type="submission" date="2017-06" db="EMBL/GenBank/DDBJ databases">
        <title>WGS assembly of Brachypodium distachyon.</title>
        <authorList>
            <consortium name="The International Brachypodium Initiative"/>
            <person name="Lucas S."/>
            <person name="Harmon-Smith M."/>
            <person name="Lail K."/>
            <person name="Tice H."/>
            <person name="Grimwood J."/>
            <person name="Bruce D."/>
            <person name="Barry K."/>
            <person name="Shu S."/>
            <person name="Lindquist E."/>
            <person name="Wang M."/>
            <person name="Pitluck S."/>
            <person name="Vogel J.P."/>
            <person name="Garvin D.F."/>
            <person name="Mockler T.C."/>
            <person name="Schmutz J."/>
            <person name="Rokhsar D."/>
            <person name="Bevan M.W."/>
        </authorList>
    </citation>
    <scope>NUCLEOTIDE SEQUENCE</scope>
    <source>
        <strain evidence="2">Bd21</strain>
    </source>
</reference>
<feature type="transmembrane region" description="Helical" evidence="1">
    <location>
        <begin position="42"/>
        <end position="60"/>
    </location>
</feature>
<keyword evidence="1" id="KW-0472">Membrane</keyword>
<accession>A0A0Q3Q9F8</accession>
<name>A0A0Q3Q9F8_BRADI</name>
<reference evidence="2 3" key="1">
    <citation type="journal article" date="2010" name="Nature">
        <title>Genome sequencing and analysis of the model grass Brachypodium distachyon.</title>
        <authorList>
            <consortium name="International Brachypodium Initiative"/>
        </authorList>
    </citation>
    <scope>NUCLEOTIDE SEQUENCE [LARGE SCALE GENOMIC DNA]</scope>
    <source>
        <strain evidence="2">Bd21</strain>
        <strain evidence="3">cv. Bd21</strain>
    </source>
</reference>
<dbReference type="ExpressionAtlas" id="A0A0Q3Q9F8">
    <property type="expression patterns" value="baseline"/>
</dbReference>
<evidence type="ECO:0000256" key="1">
    <source>
        <dbReference type="SAM" id="Phobius"/>
    </source>
</evidence>
<accession>A0A0Q3M136</accession>
<dbReference type="Gramene" id="KQJ98237">
    <property type="protein sequence ID" value="KQJ98237"/>
    <property type="gene ID" value="BRADI_3g35985v3"/>
</dbReference>
<evidence type="ECO:0000313" key="3">
    <source>
        <dbReference type="EnsemblPlants" id="KQJ98237"/>
    </source>
</evidence>
<dbReference type="Proteomes" id="UP000008810">
    <property type="component" value="Chromosome 3"/>
</dbReference>
<dbReference type="OrthoDB" id="695345at2759"/>
<dbReference type="EMBL" id="CM000882">
    <property type="protein sequence ID" value="KQJ98237.2"/>
    <property type="molecule type" value="Genomic_DNA"/>
</dbReference>
<feature type="transmembrane region" description="Helical" evidence="1">
    <location>
        <begin position="133"/>
        <end position="155"/>
    </location>
</feature>
<protein>
    <submittedName>
        <fullName evidence="2 3">Uncharacterized protein</fullName>
    </submittedName>
</protein>
<dbReference type="Gramene" id="KQJ98289">
    <property type="protein sequence ID" value="KQJ98289"/>
    <property type="gene ID" value="BRADI_3g35985v3"/>
</dbReference>
<dbReference type="AlphaFoldDB" id="A0A0Q3Q9F8"/>
<dbReference type="RefSeq" id="XP_014756223.1">
    <property type="nucleotide sequence ID" value="XM_014900737.2"/>
</dbReference>
<keyword evidence="1" id="KW-0812">Transmembrane</keyword>
<evidence type="ECO:0000313" key="4">
    <source>
        <dbReference type="Proteomes" id="UP000008810"/>
    </source>
</evidence>
<feature type="transmembrane region" description="Helical" evidence="1">
    <location>
        <begin position="92"/>
        <end position="112"/>
    </location>
</feature>
<dbReference type="EnsemblPlants" id="KQJ98237">
    <property type="protein sequence ID" value="KQJ98237"/>
    <property type="gene ID" value="BRADI_3g35985v3"/>
</dbReference>
<keyword evidence="4" id="KW-1185">Reference proteome</keyword>
<sequence length="239" mass="25209">MAIAHADAVMPSPPRIAVAGLVLLMRHAFVAAAALSYLSLASAWVACAACAVVAVGFAAGRGAWCEAGFLVAFASLKVLILAAVLFGTLVLAMLLAVCGMAGMGFLGFSFSSDAKKSFGPTKELISELLHDTCVQRLLASLTFYLISSVTCLVIERLLPVKGSQGEEIGSVIVTVWLLLLGALVVSCFVMVPTAALLIWRIMWTVKQKIEEIEAELLLMYSPSTSALKQQGLEDTEATV</sequence>
<gene>
    <name evidence="3" type="primary">LOC106866475</name>
    <name evidence="2" type="ORF">BRADI_3g35985v3</name>
</gene>
<dbReference type="EnsemblPlants" id="KQJ98289">
    <property type="protein sequence ID" value="KQJ98289"/>
    <property type="gene ID" value="BRADI_3g35985v3"/>
</dbReference>
<dbReference type="KEGG" id="bdi:106866475"/>
<reference evidence="3" key="3">
    <citation type="submission" date="2018-08" db="UniProtKB">
        <authorList>
            <consortium name="EnsemblPlants"/>
        </authorList>
    </citation>
    <scope>IDENTIFICATION</scope>
    <source>
        <strain evidence="3">cv. Bd21</strain>
    </source>
</reference>
<dbReference type="RefSeq" id="XP_014756224.1">
    <property type="nucleotide sequence ID" value="XM_014900738.2"/>
</dbReference>
<proteinExistence type="predicted"/>